<dbReference type="RefSeq" id="WP_229158245.1">
    <property type="nucleotide sequence ID" value="NZ_JAJEWP010000001.1"/>
</dbReference>
<keyword evidence="2" id="KW-1185">Reference proteome</keyword>
<proteinExistence type="predicted"/>
<evidence type="ECO:0000313" key="1">
    <source>
        <dbReference type="EMBL" id="MCC2615885.1"/>
    </source>
</evidence>
<evidence type="ECO:0000313" key="2">
    <source>
        <dbReference type="Proteomes" id="UP001520878"/>
    </source>
</evidence>
<protein>
    <recommendedName>
        <fullName evidence="3">DUF4142 domain-containing protein</fullName>
    </recommendedName>
</protein>
<comment type="caution">
    <text evidence="1">The sequence shown here is derived from an EMBL/GenBank/DDBJ whole genome shotgun (WGS) entry which is preliminary data.</text>
</comment>
<gene>
    <name evidence="1" type="ORF">LJ739_06500</name>
</gene>
<evidence type="ECO:0008006" key="3">
    <source>
        <dbReference type="Google" id="ProtNLM"/>
    </source>
</evidence>
<organism evidence="1 2">
    <name type="scientific">Fluctibacter halophilus</name>
    <dbReference type="NCBI Taxonomy" id="226011"/>
    <lineage>
        <taxon>Bacteria</taxon>
        <taxon>Pseudomonadati</taxon>
        <taxon>Pseudomonadota</taxon>
        <taxon>Gammaproteobacteria</taxon>
        <taxon>Alteromonadales</taxon>
        <taxon>Alteromonadaceae</taxon>
        <taxon>Fluctibacter</taxon>
    </lineage>
</organism>
<dbReference type="Proteomes" id="UP001520878">
    <property type="component" value="Unassembled WGS sequence"/>
</dbReference>
<sequence length="187" mass="20987">MTQNGRILVVCAILGATGLAGWLHDQKPAEEQEQTPAAAAISYVDILDNPEFEQRMLAAVMQQDTQAISALQDKALEIARAAGLDQTQIDLLSGEQGREFMQFRARRQHFLAAFEERYYNLQDLGSLAEQFPEAADLIARAEQLIEQRDNDIRHIAETLAQGEPIQPYLEQARSQWLARANEQQPQG</sequence>
<reference evidence="1 2" key="1">
    <citation type="submission" date="2021-10" db="EMBL/GenBank/DDBJ databases">
        <title>Draft genome of Aestuariibacter halophilus JC2043.</title>
        <authorList>
            <person name="Emsley S.A."/>
            <person name="Pfannmuller K.M."/>
            <person name="Ushijima B."/>
            <person name="Saw J.H."/>
            <person name="Videau P."/>
        </authorList>
    </citation>
    <scope>NUCLEOTIDE SEQUENCE [LARGE SCALE GENOMIC DNA]</scope>
    <source>
        <strain evidence="1 2">JC2043</strain>
    </source>
</reference>
<name>A0ABS8G7V3_9ALTE</name>
<accession>A0ABS8G7V3</accession>
<dbReference type="EMBL" id="JAJEWP010000001">
    <property type="protein sequence ID" value="MCC2615885.1"/>
    <property type="molecule type" value="Genomic_DNA"/>
</dbReference>